<organism evidence="2 3">
    <name type="scientific">Cinchona calisaya</name>
    <dbReference type="NCBI Taxonomy" id="153742"/>
    <lineage>
        <taxon>Eukaryota</taxon>
        <taxon>Viridiplantae</taxon>
        <taxon>Streptophyta</taxon>
        <taxon>Embryophyta</taxon>
        <taxon>Tracheophyta</taxon>
        <taxon>Spermatophyta</taxon>
        <taxon>Magnoliopsida</taxon>
        <taxon>eudicotyledons</taxon>
        <taxon>Gunneridae</taxon>
        <taxon>Pentapetalae</taxon>
        <taxon>asterids</taxon>
        <taxon>lamiids</taxon>
        <taxon>Gentianales</taxon>
        <taxon>Rubiaceae</taxon>
        <taxon>Cinchonoideae</taxon>
        <taxon>Cinchoneae</taxon>
        <taxon>Cinchona</taxon>
    </lineage>
</organism>
<protein>
    <recommendedName>
        <fullName evidence="4">Reverse transcriptase domain-containing protein</fullName>
    </recommendedName>
</protein>
<feature type="region of interest" description="Disordered" evidence="1">
    <location>
        <begin position="59"/>
        <end position="93"/>
    </location>
</feature>
<feature type="compositionally biased region" description="Polar residues" evidence="1">
    <location>
        <begin position="1"/>
        <end position="25"/>
    </location>
</feature>
<name>A0ABD2YT15_9GENT</name>
<evidence type="ECO:0008006" key="4">
    <source>
        <dbReference type="Google" id="ProtNLM"/>
    </source>
</evidence>
<feature type="compositionally biased region" description="Basic and acidic residues" evidence="1">
    <location>
        <begin position="59"/>
        <end position="86"/>
    </location>
</feature>
<accession>A0ABD2YT15</accession>
<evidence type="ECO:0000313" key="2">
    <source>
        <dbReference type="EMBL" id="KAL3510463.1"/>
    </source>
</evidence>
<dbReference type="Proteomes" id="UP001630127">
    <property type="component" value="Unassembled WGS sequence"/>
</dbReference>
<dbReference type="EMBL" id="JBJUIK010000012">
    <property type="protein sequence ID" value="KAL3510463.1"/>
    <property type="molecule type" value="Genomic_DNA"/>
</dbReference>
<sequence length="123" mass="13762">MGQMATSISRLEAQSSGKLPSQTIINPKENVSAITLRSGKEVDVQQKLVPELIKAEKKKTTVEKEVDPCEKKSSSNEDKAFPEVKPEPPFPEALNEFSKENPYKELYDTFHKCEVNIPLLDAT</sequence>
<feature type="region of interest" description="Disordered" evidence="1">
    <location>
        <begin position="1"/>
        <end position="26"/>
    </location>
</feature>
<keyword evidence="3" id="KW-1185">Reference proteome</keyword>
<comment type="caution">
    <text evidence="2">The sequence shown here is derived from an EMBL/GenBank/DDBJ whole genome shotgun (WGS) entry which is preliminary data.</text>
</comment>
<dbReference type="AlphaFoldDB" id="A0ABD2YT15"/>
<evidence type="ECO:0000313" key="3">
    <source>
        <dbReference type="Proteomes" id="UP001630127"/>
    </source>
</evidence>
<gene>
    <name evidence="2" type="ORF">ACH5RR_029864</name>
</gene>
<reference evidence="2 3" key="1">
    <citation type="submission" date="2024-11" db="EMBL/GenBank/DDBJ databases">
        <title>A near-complete genome assembly of Cinchona calisaya.</title>
        <authorList>
            <person name="Lian D.C."/>
            <person name="Zhao X.W."/>
            <person name="Wei L."/>
        </authorList>
    </citation>
    <scope>NUCLEOTIDE SEQUENCE [LARGE SCALE GENOMIC DNA]</scope>
    <source>
        <tissue evidence="2">Nenye</tissue>
    </source>
</reference>
<evidence type="ECO:0000256" key="1">
    <source>
        <dbReference type="SAM" id="MobiDB-lite"/>
    </source>
</evidence>
<proteinExistence type="predicted"/>